<organism evidence="1 2">
    <name type="scientific">Trichuris suis</name>
    <name type="common">pig whipworm</name>
    <dbReference type="NCBI Taxonomy" id="68888"/>
    <lineage>
        <taxon>Eukaryota</taxon>
        <taxon>Metazoa</taxon>
        <taxon>Ecdysozoa</taxon>
        <taxon>Nematoda</taxon>
        <taxon>Enoplea</taxon>
        <taxon>Dorylaimia</taxon>
        <taxon>Trichinellida</taxon>
        <taxon>Trichuridae</taxon>
        <taxon>Trichuris</taxon>
    </lineage>
</organism>
<name>A0A085MP44_9BILA</name>
<dbReference type="Proteomes" id="UP000030764">
    <property type="component" value="Unassembled WGS sequence"/>
</dbReference>
<gene>
    <name evidence="1" type="ORF">M513_00153</name>
</gene>
<proteinExistence type="predicted"/>
<keyword evidence="2" id="KW-1185">Reference proteome</keyword>
<dbReference type="EMBL" id="KL363182">
    <property type="protein sequence ID" value="KFD58990.1"/>
    <property type="molecule type" value="Genomic_DNA"/>
</dbReference>
<sequence length="124" mass="14021">MERSEPNITRKHAGDLSCLLPTGHTVVSPKRRQMQVPKFNFSLASYWTTVPEVAGTLPLSRISSSVHRTSWSPLSVLKCISAHCILQLQPQLQRTDSVLAPVRLRRITPHFRPLVRARRCLSKS</sequence>
<evidence type="ECO:0000313" key="2">
    <source>
        <dbReference type="Proteomes" id="UP000030764"/>
    </source>
</evidence>
<evidence type="ECO:0000313" key="1">
    <source>
        <dbReference type="EMBL" id="KFD58990.1"/>
    </source>
</evidence>
<protein>
    <submittedName>
        <fullName evidence="1">Uncharacterized protein</fullName>
    </submittedName>
</protein>
<reference evidence="1 2" key="1">
    <citation type="journal article" date="2014" name="Nat. Genet.">
        <title>Genome and transcriptome of the porcine whipworm Trichuris suis.</title>
        <authorList>
            <person name="Jex A.R."/>
            <person name="Nejsum P."/>
            <person name="Schwarz E.M."/>
            <person name="Hu L."/>
            <person name="Young N.D."/>
            <person name="Hall R.S."/>
            <person name="Korhonen P.K."/>
            <person name="Liao S."/>
            <person name="Thamsborg S."/>
            <person name="Xia J."/>
            <person name="Xu P."/>
            <person name="Wang S."/>
            <person name="Scheerlinck J.P."/>
            <person name="Hofmann A."/>
            <person name="Sternberg P.W."/>
            <person name="Wang J."/>
            <person name="Gasser R.B."/>
        </authorList>
    </citation>
    <scope>NUCLEOTIDE SEQUENCE [LARGE SCALE GENOMIC DNA]</scope>
    <source>
        <strain evidence="1">DCEP-RM93M</strain>
    </source>
</reference>
<accession>A0A085MP44</accession>
<dbReference type="AlphaFoldDB" id="A0A085MP44"/>